<dbReference type="EC" id="1.1.1.25" evidence="4"/>
<dbReference type="PANTHER" id="PTHR21089">
    <property type="entry name" value="SHIKIMATE DEHYDROGENASE"/>
    <property type="match status" value="1"/>
</dbReference>
<organism evidence="4 5">
    <name type="scientific">Burkholderia territorii</name>
    <dbReference type="NCBI Taxonomy" id="1503055"/>
    <lineage>
        <taxon>Bacteria</taxon>
        <taxon>Pseudomonadati</taxon>
        <taxon>Pseudomonadota</taxon>
        <taxon>Betaproteobacteria</taxon>
        <taxon>Burkholderiales</taxon>
        <taxon>Burkholderiaceae</taxon>
        <taxon>Burkholderia</taxon>
        <taxon>Burkholderia cepacia complex</taxon>
    </lineage>
</organism>
<evidence type="ECO:0000313" key="5">
    <source>
        <dbReference type="Proteomes" id="UP000473571"/>
    </source>
</evidence>
<keyword evidence="2" id="KW-0057">Aromatic amino acid biosynthesis</keyword>
<dbReference type="Pfam" id="PF08501">
    <property type="entry name" value="Shikimate_dh_N"/>
    <property type="match status" value="1"/>
</dbReference>
<protein>
    <submittedName>
        <fullName evidence="4">Shikimate dehydrogenase</fullName>
        <ecNumber evidence="4">1.1.1.25</ecNumber>
    </submittedName>
</protein>
<dbReference type="EMBL" id="VZOL01000374">
    <property type="protein sequence ID" value="KAB0661408.1"/>
    <property type="molecule type" value="Genomic_DNA"/>
</dbReference>
<dbReference type="PANTHER" id="PTHR21089:SF1">
    <property type="entry name" value="BIFUNCTIONAL 3-DEHYDROQUINATE DEHYDRATASE_SHIKIMATE DEHYDROGENASE, CHLOROPLASTIC"/>
    <property type="match status" value="1"/>
</dbReference>
<evidence type="ECO:0000256" key="1">
    <source>
        <dbReference type="ARBA" id="ARBA00004871"/>
    </source>
</evidence>
<name>A0A6L3NE88_9BURK</name>
<keyword evidence="2" id="KW-0028">Amino-acid biosynthesis</keyword>
<feature type="domain" description="Shikimate dehydrogenase substrate binding N-terminal" evidence="3">
    <location>
        <begin position="15"/>
        <end position="90"/>
    </location>
</feature>
<dbReference type="Proteomes" id="UP000473571">
    <property type="component" value="Unassembled WGS sequence"/>
</dbReference>
<evidence type="ECO:0000256" key="2">
    <source>
        <dbReference type="ARBA" id="ARBA00023141"/>
    </source>
</evidence>
<dbReference type="Gene3D" id="3.40.50.10860">
    <property type="entry name" value="Leucine Dehydrogenase, chain A, domain 1"/>
    <property type="match status" value="1"/>
</dbReference>
<dbReference type="GO" id="GO:0005829">
    <property type="term" value="C:cytosol"/>
    <property type="evidence" value="ECO:0007669"/>
    <property type="project" value="TreeGrafter"/>
</dbReference>
<keyword evidence="4" id="KW-0560">Oxidoreductase</keyword>
<dbReference type="GO" id="GO:0009423">
    <property type="term" value="P:chorismate biosynthetic process"/>
    <property type="evidence" value="ECO:0007669"/>
    <property type="project" value="TreeGrafter"/>
</dbReference>
<comment type="pathway">
    <text evidence="1">Metabolic intermediate biosynthesis; chorismate biosynthesis; chorismate from D-erythrose 4-phosphate and phosphoenolpyruvate: step 4/7.</text>
</comment>
<dbReference type="AlphaFoldDB" id="A0A6L3NE88"/>
<feature type="non-terminal residue" evidence="4">
    <location>
        <position position="91"/>
    </location>
</feature>
<dbReference type="SUPFAM" id="SSF53223">
    <property type="entry name" value="Aminoacid dehydrogenase-like, N-terminal domain"/>
    <property type="match status" value="1"/>
</dbReference>
<evidence type="ECO:0000313" key="4">
    <source>
        <dbReference type="EMBL" id="KAB0661408.1"/>
    </source>
</evidence>
<dbReference type="InterPro" id="IPR013708">
    <property type="entry name" value="Shikimate_DH-bd_N"/>
</dbReference>
<dbReference type="InterPro" id="IPR022893">
    <property type="entry name" value="Shikimate_DH_fam"/>
</dbReference>
<evidence type="ECO:0000259" key="3">
    <source>
        <dbReference type="Pfam" id="PF08501"/>
    </source>
</evidence>
<dbReference type="GO" id="GO:0019632">
    <property type="term" value="P:shikimate metabolic process"/>
    <property type="evidence" value="ECO:0007669"/>
    <property type="project" value="TreeGrafter"/>
</dbReference>
<reference evidence="4 5" key="1">
    <citation type="submission" date="2019-09" db="EMBL/GenBank/DDBJ databases">
        <title>Draft genome sequences of 48 bacterial type strains from the CCUG.</title>
        <authorList>
            <person name="Tunovic T."/>
            <person name="Pineiro-Iglesias B."/>
            <person name="Unosson C."/>
            <person name="Inganas E."/>
            <person name="Ohlen M."/>
            <person name="Cardew S."/>
            <person name="Jensie-Markopoulos S."/>
            <person name="Salva-Serra F."/>
            <person name="Jaen-Luchoro D."/>
            <person name="Karlsson R."/>
            <person name="Svensson-Stadler L."/>
            <person name="Chun J."/>
            <person name="Moore E."/>
        </authorList>
    </citation>
    <scope>NUCLEOTIDE SEQUENCE [LARGE SCALE GENOMIC DNA]</scope>
    <source>
        <strain evidence="4 5">CCUG 65687</strain>
    </source>
</reference>
<sequence>MNAAASTSGADRYVVFGNPVAHSKSPFIHAQFAAQTGEAIVYEHRLAPVDGFEAAVRAFIAEGGRGANVTVPFKLDAHALADTLSPRAAAA</sequence>
<dbReference type="GO" id="GO:0004764">
    <property type="term" value="F:shikimate 3-dehydrogenase (NADP+) activity"/>
    <property type="evidence" value="ECO:0007669"/>
    <property type="project" value="UniProtKB-EC"/>
</dbReference>
<gene>
    <name evidence="4" type="primary">aroE</name>
    <name evidence="4" type="ORF">F7R13_22290</name>
</gene>
<dbReference type="GO" id="GO:0009073">
    <property type="term" value="P:aromatic amino acid family biosynthetic process"/>
    <property type="evidence" value="ECO:0007669"/>
    <property type="project" value="UniProtKB-KW"/>
</dbReference>
<proteinExistence type="predicted"/>
<accession>A0A6L3NE88</accession>
<dbReference type="InterPro" id="IPR046346">
    <property type="entry name" value="Aminoacid_DH-like_N_sf"/>
</dbReference>
<dbReference type="GO" id="GO:0050661">
    <property type="term" value="F:NADP binding"/>
    <property type="evidence" value="ECO:0007669"/>
    <property type="project" value="TreeGrafter"/>
</dbReference>
<comment type="caution">
    <text evidence="4">The sequence shown here is derived from an EMBL/GenBank/DDBJ whole genome shotgun (WGS) entry which is preliminary data.</text>
</comment>